<dbReference type="GO" id="GO:0035556">
    <property type="term" value="P:intracellular signal transduction"/>
    <property type="evidence" value="ECO:0007669"/>
    <property type="project" value="InterPro"/>
</dbReference>
<dbReference type="PROSITE" id="PS50309">
    <property type="entry name" value="DC"/>
    <property type="match status" value="2"/>
</dbReference>
<dbReference type="GeneTree" id="ENSGT00940000159377"/>
<feature type="compositionally biased region" description="Basic and acidic residues" evidence="2">
    <location>
        <begin position="350"/>
        <end position="361"/>
    </location>
</feature>
<name>A0A3B1IPP6_ASTMX</name>
<reference evidence="4" key="4">
    <citation type="submission" date="2025-09" db="UniProtKB">
        <authorList>
            <consortium name="Ensembl"/>
        </authorList>
    </citation>
    <scope>IDENTIFICATION</scope>
</reference>
<organism evidence="4 5">
    <name type="scientific">Astyanax mexicanus</name>
    <name type="common">Blind cave fish</name>
    <name type="synonym">Astyanax fasciatus mexicanus</name>
    <dbReference type="NCBI Taxonomy" id="7994"/>
    <lineage>
        <taxon>Eukaryota</taxon>
        <taxon>Metazoa</taxon>
        <taxon>Chordata</taxon>
        <taxon>Craniata</taxon>
        <taxon>Vertebrata</taxon>
        <taxon>Euteleostomi</taxon>
        <taxon>Actinopterygii</taxon>
        <taxon>Neopterygii</taxon>
        <taxon>Teleostei</taxon>
        <taxon>Ostariophysi</taxon>
        <taxon>Characiformes</taxon>
        <taxon>Characoidei</taxon>
        <taxon>Acestrorhamphidae</taxon>
        <taxon>Acestrorhamphinae</taxon>
        <taxon>Astyanax</taxon>
    </lineage>
</organism>
<evidence type="ECO:0000313" key="5">
    <source>
        <dbReference type="Proteomes" id="UP000018467"/>
    </source>
</evidence>
<dbReference type="InterPro" id="IPR003533">
    <property type="entry name" value="Doublecortin_dom"/>
</dbReference>
<evidence type="ECO:0000259" key="3">
    <source>
        <dbReference type="PROSITE" id="PS50309"/>
    </source>
</evidence>
<dbReference type="GO" id="GO:0048813">
    <property type="term" value="P:dendrite morphogenesis"/>
    <property type="evidence" value="ECO:0007669"/>
    <property type="project" value="TreeGrafter"/>
</dbReference>
<reference evidence="5" key="2">
    <citation type="journal article" date="2014" name="Nat. Commun.">
        <title>The cavefish genome reveals candidate genes for eye loss.</title>
        <authorList>
            <person name="McGaugh S.E."/>
            <person name="Gross J.B."/>
            <person name="Aken B."/>
            <person name="Blin M."/>
            <person name="Borowsky R."/>
            <person name="Chalopin D."/>
            <person name="Hinaux H."/>
            <person name="Jeffery W.R."/>
            <person name="Keene A."/>
            <person name="Ma L."/>
            <person name="Minx P."/>
            <person name="Murphy D."/>
            <person name="O'Quin K.E."/>
            <person name="Retaux S."/>
            <person name="Rohner N."/>
            <person name="Searle S.M."/>
            <person name="Stahl B.A."/>
            <person name="Tabin C."/>
            <person name="Volff J.N."/>
            <person name="Yoshizawa M."/>
            <person name="Warren W.C."/>
        </authorList>
    </citation>
    <scope>NUCLEOTIDE SEQUENCE [LARGE SCALE GENOMIC DNA]</scope>
    <source>
        <strain evidence="5">female</strain>
    </source>
</reference>
<reference evidence="5" key="1">
    <citation type="submission" date="2013-03" db="EMBL/GenBank/DDBJ databases">
        <authorList>
            <person name="Jeffery W."/>
            <person name="Warren W."/>
            <person name="Wilson R.K."/>
        </authorList>
    </citation>
    <scope>NUCLEOTIDE SEQUENCE</scope>
    <source>
        <strain evidence="5">female</strain>
    </source>
</reference>
<reference evidence="4" key="3">
    <citation type="submission" date="2025-08" db="UniProtKB">
        <authorList>
            <consortium name="Ensembl"/>
        </authorList>
    </citation>
    <scope>IDENTIFICATION</scope>
</reference>
<dbReference type="InterPro" id="IPR036572">
    <property type="entry name" value="Doublecortin_dom_sf"/>
</dbReference>
<sequence>MPGVRSSLQAQPAVKSILVYRNGEHGRGPRRVVLHEKRVSSLEGLLRELSGGTRRLHTPQGHRVGALQDIQHRGAYVAAGTETFKKIDYLQIGNRNKQTTQSNGVLKPVPQNRINVSARFLKPINEPCTIFIVANGDVLNPAVRLLVHSRLLGQFERILEMVTEKMGLRVLGGVRSLYTFDGISVMDGKELENGQFYVAVGRDKFKRLPYADLLFTKPMGLRRVYRSKASSLPPIDGFRRQNGDLGNRLSKSTVGCGDSREEKTKDSVPSLVREFSQARLATLRKKRSGLMMSLSTEENDDGEQADGEDEESGEKDSGEEPSAAEQETEAAECEEGEDEGPGSDDAAQAAEEKAPPVKKENENEEEENTGGDGEGEETAQNEEQVTEGAEEEQAEEEAGEAEEDAVQAEEEAGQAEEEAGQAEEEAGQAEEEAGQADEEAGAADEAAANEEG</sequence>
<keyword evidence="1" id="KW-0677">Repeat</keyword>
<dbReference type="GO" id="GO:0060271">
    <property type="term" value="P:cilium assembly"/>
    <property type="evidence" value="ECO:0007669"/>
    <property type="project" value="TreeGrafter"/>
</dbReference>
<dbReference type="GO" id="GO:0060091">
    <property type="term" value="C:kinocilium"/>
    <property type="evidence" value="ECO:0007669"/>
    <property type="project" value="TreeGrafter"/>
</dbReference>
<evidence type="ECO:0000256" key="2">
    <source>
        <dbReference type="SAM" id="MobiDB-lite"/>
    </source>
</evidence>
<evidence type="ECO:0000256" key="1">
    <source>
        <dbReference type="ARBA" id="ARBA00022737"/>
    </source>
</evidence>
<dbReference type="AlphaFoldDB" id="A0A3B1IPP6"/>
<dbReference type="Pfam" id="PF03607">
    <property type="entry name" value="DCX"/>
    <property type="match status" value="2"/>
</dbReference>
<accession>A0A3B1IPP6</accession>
<dbReference type="GO" id="GO:0005874">
    <property type="term" value="C:microtubule"/>
    <property type="evidence" value="ECO:0007669"/>
    <property type="project" value="TreeGrafter"/>
</dbReference>
<feature type="compositionally biased region" description="Acidic residues" evidence="2">
    <location>
        <begin position="326"/>
        <end position="342"/>
    </location>
</feature>
<evidence type="ECO:0000313" key="4">
    <source>
        <dbReference type="Ensembl" id="ENSAMXP00000031219.1"/>
    </source>
</evidence>
<dbReference type="InParanoid" id="A0A3B1IPP6"/>
<dbReference type="GO" id="GO:0005930">
    <property type="term" value="C:axoneme"/>
    <property type="evidence" value="ECO:0007669"/>
    <property type="project" value="TreeGrafter"/>
</dbReference>
<dbReference type="Proteomes" id="UP000018467">
    <property type="component" value="Unassembled WGS sequence"/>
</dbReference>
<feature type="region of interest" description="Disordered" evidence="2">
    <location>
        <begin position="289"/>
        <end position="452"/>
    </location>
</feature>
<proteinExistence type="predicted"/>
<protein>
    <recommendedName>
        <fullName evidence="3">Doublecortin domain-containing protein</fullName>
    </recommendedName>
</protein>
<dbReference type="Bgee" id="ENSAMXG00000042627">
    <property type="expression patterns" value="Expressed in olfactory epithelium and 3 other cell types or tissues"/>
</dbReference>
<feature type="domain" description="Doublecortin" evidence="3">
    <location>
        <begin position="15"/>
        <end position="90"/>
    </location>
</feature>
<keyword evidence="5" id="KW-1185">Reference proteome</keyword>
<feature type="compositionally biased region" description="Acidic residues" evidence="2">
    <location>
        <begin position="362"/>
        <end position="452"/>
    </location>
</feature>
<feature type="region of interest" description="Disordered" evidence="2">
    <location>
        <begin position="235"/>
        <end position="270"/>
    </location>
</feature>
<dbReference type="PANTHER" id="PTHR23004:SF5">
    <property type="entry name" value="DOUBLECORTIN DOMAIN-CONTAINING PROTEIN 2"/>
    <property type="match status" value="1"/>
</dbReference>
<feature type="compositionally biased region" description="Acidic residues" evidence="2">
    <location>
        <begin position="297"/>
        <end position="319"/>
    </location>
</feature>
<dbReference type="SMART" id="SM00537">
    <property type="entry name" value="DCX"/>
    <property type="match status" value="2"/>
</dbReference>
<dbReference type="Gene3D" id="3.10.20.230">
    <property type="entry name" value="Doublecortin domain"/>
    <property type="match status" value="2"/>
</dbReference>
<dbReference type="GO" id="GO:1902017">
    <property type="term" value="P:regulation of cilium assembly"/>
    <property type="evidence" value="ECO:0007669"/>
    <property type="project" value="TreeGrafter"/>
</dbReference>
<dbReference type="PANTHER" id="PTHR23004">
    <property type="entry name" value="DOUBLECORTIN DOMAIN CONTAINING 2"/>
    <property type="match status" value="1"/>
</dbReference>
<dbReference type="FunFam" id="3.10.20.230:FF:000004">
    <property type="entry name" value="Doublecortin domain containing 2"/>
    <property type="match status" value="1"/>
</dbReference>
<dbReference type="STRING" id="7994.ENSAMXP00000031219"/>
<dbReference type="GO" id="GO:0001764">
    <property type="term" value="P:neuron migration"/>
    <property type="evidence" value="ECO:0007669"/>
    <property type="project" value="TreeGrafter"/>
</dbReference>
<dbReference type="Ensembl" id="ENSAMXT00000039996.1">
    <property type="protein sequence ID" value="ENSAMXP00000031219.1"/>
    <property type="gene ID" value="ENSAMXG00000042627.1"/>
</dbReference>
<feature type="domain" description="Doublecortin" evidence="3">
    <location>
        <begin position="128"/>
        <end position="211"/>
    </location>
</feature>
<dbReference type="SUPFAM" id="SSF89837">
    <property type="entry name" value="Doublecortin (DC)"/>
    <property type="match status" value="2"/>
</dbReference>
<dbReference type="GO" id="GO:0005815">
    <property type="term" value="C:microtubule organizing center"/>
    <property type="evidence" value="ECO:0007669"/>
    <property type="project" value="TreeGrafter"/>
</dbReference>